<dbReference type="Gene3D" id="3.40.30.10">
    <property type="entry name" value="Glutaredoxin"/>
    <property type="match status" value="1"/>
</dbReference>
<dbReference type="PROSITE" id="PS51354">
    <property type="entry name" value="GLUTAREDOXIN_2"/>
    <property type="match status" value="1"/>
</dbReference>
<dbReference type="RefSeq" id="XP_022952448.1">
    <property type="nucleotide sequence ID" value="XM_023096680.1"/>
</dbReference>
<dbReference type="CDD" id="cd03031">
    <property type="entry name" value="GRX_GRX_like"/>
    <property type="match status" value="1"/>
</dbReference>
<dbReference type="InterPro" id="IPR002109">
    <property type="entry name" value="Glutaredoxin"/>
</dbReference>
<proteinExistence type="predicted"/>
<dbReference type="AlphaFoldDB" id="A0A6J1GKL4"/>
<keyword evidence="3" id="KW-1185">Reference proteome</keyword>
<dbReference type="InterPro" id="IPR036249">
    <property type="entry name" value="Thioredoxin-like_sf"/>
</dbReference>
<sequence length="388" mass="42851">MGCAISKQKRCPHCRNSLTQRTNSLHPHQSPPRHSDGYHVLAFSSSTLGSLKLENIHFDNKIYTTVDEPLQPKNNETKSQVSMGLIDAKTWSNMINKKIPKIPPKTPIITPPGEPETINVWEVMEGLDDITPFRPTPRPRSFSFDLSTAPPCDSSEQGISNSNSNLQEFDDSPTSPKPPCFQNTELDTEVISPIRRSLEEHPPEEETSAETVAGDPPEGKNREKVVVYFTSLRGVRKTYEDCCDVRMILKSMGARVDERDVSMDSGFKQELKELLGEGFNGGGYPRVFVGATYIGGAKEIRRLHEDGELEEVLEGCEKVDEGGGGDGGGCCEGCGDVRFVPCETCCGSCKIYCEEGEEEEEEEEEEGGFQRCPDCNENGLIRCPICCG</sequence>
<dbReference type="KEGG" id="cmos:111455130"/>
<dbReference type="PANTHER" id="PTHR45669:SF30">
    <property type="entry name" value="OS04G0641300 PROTEIN"/>
    <property type="match status" value="1"/>
</dbReference>
<feature type="region of interest" description="Disordered" evidence="1">
    <location>
        <begin position="136"/>
        <end position="220"/>
    </location>
</feature>
<dbReference type="Pfam" id="PF23733">
    <property type="entry name" value="GRXCR1-2_C"/>
    <property type="match status" value="1"/>
</dbReference>
<dbReference type="GeneID" id="111455130"/>
<reference evidence="4" key="1">
    <citation type="submission" date="2025-08" db="UniProtKB">
        <authorList>
            <consortium name="RefSeq"/>
        </authorList>
    </citation>
    <scope>IDENTIFICATION</scope>
    <source>
        <tissue evidence="4">Young leaves</tissue>
    </source>
</reference>
<feature type="domain" description="Glutaredoxin" evidence="2">
    <location>
        <begin position="226"/>
        <end position="293"/>
    </location>
</feature>
<organism evidence="3 4">
    <name type="scientific">Cucurbita moschata</name>
    <name type="common">Winter crookneck squash</name>
    <name type="synonym">Cucurbita pepo var. moschata</name>
    <dbReference type="NCBI Taxonomy" id="3662"/>
    <lineage>
        <taxon>Eukaryota</taxon>
        <taxon>Viridiplantae</taxon>
        <taxon>Streptophyta</taxon>
        <taxon>Embryophyta</taxon>
        <taxon>Tracheophyta</taxon>
        <taxon>Spermatophyta</taxon>
        <taxon>Magnoliopsida</taxon>
        <taxon>eudicotyledons</taxon>
        <taxon>Gunneridae</taxon>
        <taxon>Pentapetalae</taxon>
        <taxon>rosids</taxon>
        <taxon>fabids</taxon>
        <taxon>Cucurbitales</taxon>
        <taxon>Cucurbitaceae</taxon>
        <taxon>Cucurbiteae</taxon>
        <taxon>Cucurbita</taxon>
    </lineage>
</organism>
<name>A0A6J1GKL4_CUCMO</name>
<dbReference type="PANTHER" id="PTHR45669">
    <property type="entry name" value="GLUTAREDOXIN DOMAIN-CONTAINING CYSTEINE-RICH PROTEIN CG12206-RELATED"/>
    <property type="match status" value="1"/>
</dbReference>
<evidence type="ECO:0000259" key="2">
    <source>
        <dbReference type="Pfam" id="PF00462"/>
    </source>
</evidence>
<dbReference type="Pfam" id="PF00462">
    <property type="entry name" value="Glutaredoxin"/>
    <property type="match status" value="1"/>
</dbReference>
<protein>
    <submittedName>
        <fullName evidence="4">Uncharacterized protein At3g28850-like</fullName>
    </submittedName>
</protein>
<feature type="compositionally biased region" description="Polar residues" evidence="1">
    <location>
        <begin position="154"/>
        <end position="167"/>
    </location>
</feature>
<dbReference type="Proteomes" id="UP000504609">
    <property type="component" value="Unplaced"/>
</dbReference>
<accession>A0A6J1GKL4</accession>
<evidence type="ECO:0000256" key="1">
    <source>
        <dbReference type="SAM" id="MobiDB-lite"/>
    </source>
</evidence>
<dbReference type="SMR" id="A0A6J1GKL4"/>
<evidence type="ECO:0000313" key="3">
    <source>
        <dbReference type="Proteomes" id="UP000504609"/>
    </source>
</evidence>
<evidence type="ECO:0000313" key="4">
    <source>
        <dbReference type="RefSeq" id="XP_022952448.1"/>
    </source>
</evidence>
<gene>
    <name evidence="4" type="primary">LOC111455130</name>
</gene>
<dbReference type="FunFam" id="3.40.30.10:FF:000273">
    <property type="entry name" value="Glutaredoxin family protein"/>
    <property type="match status" value="1"/>
</dbReference>
<dbReference type="SUPFAM" id="SSF52833">
    <property type="entry name" value="Thioredoxin-like"/>
    <property type="match status" value="1"/>
</dbReference>